<protein>
    <recommendedName>
        <fullName evidence="3">Portal protein</fullName>
    </recommendedName>
</protein>
<evidence type="ECO:0008006" key="3">
    <source>
        <dbReference type="Google" id="ProtNLM"/>
    </source>
</evidence>
<organism evidence="2">
    <name type="scientific">viral metagenome</name>
    <dbReference type="NCBI Taxonomy" id="1070528"/>
    <lineage>
        <taxon>unclassified sequences</taxon>
        <taxon>metagenomes</taxon>
        <taxon>organismal metagenomes</taxon>
    </lineage>
</organism>
<feature type="region of interest" description="Disordered" evidence="1">
    <location>
        <begin position="723"/>
        <end position="771"/>
    </location>
</feature>
<reference evidence="2" key="1">
    <citation type="submission" date="2020-03" db="EMBL/GenBank/DDBJ databases">
        <title>The deep terrestrial virosphere.</title>
        <authorList>
            <person name="Holmfeldt K."/>
            <person name="Nilsson E."/>
            <person name="Simone D."/>
            <person name="Lopez-Fernandez M."/>
            <person name="Wu X."/>
            <person name="de Brujin I."/>
            <person name="Lundin D."/>
            <person name="Andersson A."/>
            <person name="Bertilsson S."/>
            <person name="Dopson M."/>
        </authorList>
    </citation>
    <scope>NUCLEOTIDE SEQUENCE</scope>
    <source>
        <strain evidence="2">TM448B01269</strain>
    </source>
</reference>
<dbReference type="AlphaFoldDB" id="A0A6M3XKN8"/>
<evidence type="ECO:0000256" key="1">
    <source>
        <dbReference type="SAM" id="MobiDB-lite"/>
    </source>
</evidence>
<dbReference type="EMBL" id="MT144727">
    <property type="protein sequence ID" value="QJH98329.1"/>
    <property type="molecule type" value="Genomic_DNA"/>
</dbReference>
<proteinExistence type="predicted"/>
<feature type="compositionally biased region" description="Low complexity" evidence="1">
    <location>
        <begin position="723"/>
        <end position="735"/>
    </location>
</feature>
<dbReference type="Pfam" id="PF23899">
    <property type="entry name" value="SU10_portal"/>
    <property type="match status" value="1"/>
</dbReference>
<accession>A0A6M3XKN8</accession>
<sequence length="771" mass="87237">MALRPKIRAEKRQEEARALIKRKTNFEMSGGFSDLCSRWKGWDQQWRGRLARRSPPWPHASEYNPPMTFGKVEDVHAVLFGYFKNFEFFQVGSSGRRDMAADMIRQRGQDWTDLLRWSLQNESNSASHLDTFIHDGCLYGTGIGYLPWMRLVRSMRTEHYVPDEMLDPKMPNVDAIKIALGPMLLKGPKKLDEDTYKITFRDDDGQEKEGKAFVDRENPYRNEGEPVIFIERDVVYYDAPRPVNKAPYDMLVPQDVKDLQLARRFHVRDFLDINEVGELYRSGIFNMLSRNDYNLLREMAGREFPGLSAMEAGNEDAVESARDTDLGGGMLQSRTDLLPIWTEYAYEDMNGDGFAESIVRIASDTPKGPMYLACHPLEYLYPHGRRPFYDWHMVPIDGRYYGMGIPEILESSQIEANAFYQSRSDVLEIITKPGGLYNPMSGLAPGDLNYTPGMMVKARDPQRDFVPFHFPVDPSLLFREQSGIEGQAERVVGSTDMGQGRGPMRPNAPRTLGGTAIMIRQQQLRMDVYLARAMFGCGESQSGVAEFLSQYRDLYAALMPAEKEFRALGTDELRVVQRSDLQGRYDFVIDMGGDLNNPQLRTQNAMLRYQSSMNNPLIMQNPDALWKITIDMLEATGMRNAARHVPRPQGGSHPPMDQDQENQVMAKGIYIQPLPSDNHPEHLGKLAMLMQDEMRLAQMFSPAELALLGRHSQEHFQFMQAAQQAQQGQQGPMAQGNGGMSSVQGREAGAMFSPAPTAGPIESSVEPGMTP</sequence>
<name>A0A6M3XKN8_9ZZZZ</name>
<evidence type="ECO:0000313" key="2">
    <source>
        <dbReference type="EMBL" id="QJH98329.1"/>
    </source>
</evidence>
<dbReference type="InterPro" id="IPR056909">
    <property type="entry name" value="SU10_portal"/>
</dbReference>
<gene>
    <name evidence="2" type="ORF">TM448B01269_0013</name>
</gene>